<dbReference type="InterPro" id="IPR042094">
    <property type="entry name" value="T2SS_GspF_sf"/>
</dbReference>
<evidence type="ECO:0000256" key="1">
    <source>
        <dbReference type="ARBA" id="ARBA00004651"/>
    </source>
</evidence>
<evidence type="ECO:0000256" key="5">
    <source>
        <dbReference type="ARBA" id="ARBA00023136"/>
    </source>
</evidence>
<sequence length="271" mass="30125">MLLLIASMLLFLALFLAISGLLRTARAPKIEKGSFRRMLDKIGTLNSRLELHNYRDGTRRKLDYAGYPDLSVDSFLAVKELAGVILLAILIYATGNISPVAVLVPVIGFFLPDLWLGEKVSRRKNGIIRELPYFLDMVALCVEAGLDFGAAINRILEKSSRTPLTREISIMQQEIKVGKGREEALRNLAARTDIQEVSSFISSLIQADRTGASLGQTLRVQSEQIRTAIFQKAEKTAHEAPVKMLFPMVLFIFPVIFIVLLGPVVLQMIGR</sequence>
<dbReference type="PANTHER" id="PTHR35007:SF2">
    <property type="entry name" value="PILUS ASSEMBLE PROTEIN"/>
    <property type="match status" value="1"/>
</dbReference>
<evidence type="ECO:0000256" key="3">
    <source>
        <dbReference type="ARBA" id="ARBA00022692"/>
    </source>
</evidence>
<organism evidence="8 9">
    <name type="scientific">Candidatus Desantisbacteria bacterium CG_4_10_14_0_8_um_filter_48_22</name>
    <dbReference type="NCBI Taxonomy" id="1974543"/>
    <lineage>
        <taxon>Bacteria</taxon>
        <taxon>Candidatus Desantisiibacteriota</taxon>
    </lineage>
</organism>
<feature type="transmembrane region" description="Helical" evidence="6">
    <location>
        <begin position="244"/>
        <end position="266"/>
    </location>
</feature>
<evidence type="ECO:0000313" key="8">
    <source>
        <dbReference type="EMBL" id="PIZ16707.1"/>
    </source>
</evidence>
<keyword evidence="5 6" id="KW-0472">Membrane</keyword>
<proteinExistence type="predicted"/>
<accession>A0A2M7SAY5</accession>
<feature type="transmembrane region" description="Helical" evidence="6">
    <location>
        <begin position="81"/>
        <end position="112"/>
    </location>
</feature>
<feature type="domain" description="Type II secretion system protein GspF" evidence="7">
    <location>
        <begin position="134"/>
        <end position="261"/>
    </location>
</feature>
<gene>
    <name evidence="8" type="ORF">COY52_06290</name>
</gene>
<dbReference type="InterPro" id="IPR018076">
    <property type="entry name" value="T2SS_GspF_dom"/>
</dbReference>
<evidence type="ECO:0000313" key="9">
    <source>
        <dbReference type="Proteomes" id="UP000229307"/>
    </source>
</evidence>
<keyword evidence="3 6" id="KW-0812">Transmembrane</keyword>
<keyword evidence="4 6" id="KW-1133">Transmembrane helix</keyword>
<comment type="subcellular location">
    <subcellularLocation>
        <location evidence="1">Cell membrane</location>
        <topology evidence="1">Multi-pass membrane protein</topology>
    </subcellularLocation>
</comment>
<evidence type="ECO:0000259" key="7">
    <source>
        <dbReference type="Pfam" id="PF00482"/>
    </source>
</evidence>
<name>A0A2M7SAY5_9BACT</name>
<evidence type="ECO:0000256" key="6">
    <source>
        <dbReference type="SAM" id="Phobius"/>
    </source>
</evidence>
<keyword evidence="2" id="KW-1003">Cell membrane</keyword>
<dbReference type="Pfam" id="PF00482">
    <property type="entry name" value="T2SSF"/>
    <property type="match status" value="1"/>
</dbReference>
<dbReference type="Proteomes" id="UP000229307">
    <property type="component" value="Unassembled WGS sequence"/>
</dbReference>
<dbReference type="AlphaFoldDB" id="A0A2M7SAY5"/>
<dbReference type="EMBL" id="PFMR01000170">
    <property type="protein sequence ID" value="PIZ16707.1"/>
    <property type="molecule type" value="Genomic_DNA"/>
</dbReference>
<evidence type="ECO:0000256" key="2">
    <source>
        <dbReference type="ARBA" id="ARBA00022475"/>
    </source>
</evidence>
<reference evidence="9" key="1">
    <citation type="submission" date="2017-09" db="EMBL/GenBank/DDBJ databases">
        <title>Depth-based differentiation of microbial function through sediment-hosted aquifers and enrichment of novel symbionts in the deep terrestrial subsurface.</title>
        <authorList>
            <person name="Probst A.J."/>
            <person name="Ladd B."/>
            <person name="Jarett J.K."/>
            <person name="Geller-Mcgrath D.E."/>
            <person name="Sieber C.M.K."/>
            <person name="Emerson J.B."/>
            <person name="Anantharaman K."/>
            <person name="Thomas B.C."/>
            <person name="Malmstrom R."/>
            <person name="Stieglmeier M."/>
            <person name="Klingl A."/>
            <person name="Woyke T."/>
            <person name="Ryan C.M."/>
            <person name="Banfield J.F."/>
        </authorList>
    </citation>
    <scope>NUCLEOTIDE SEQUENCE [LARGE SCALE GENOMIC DNA]</scope>
</reference>
<evidence type="ECO:0000256" key="4">
    <source>
        <dbReference type="ARBA" id="ARBA00022989"/>
    </source>
</evidence>
<dbReference type="Gene3D" id="1.20.81.30">
    <property type="entry name" value="Type II secretion system (T2SS), domain F"/>
    <property type="match status" value="1"/>
</dbReference>
<dbReference type="PANTHER" id="PTHR35007">
    <property type="entry name" value="INTEGRAL MEMBRANE PROTEIN-RELATED"/>
    <property type="match status" value="1"/>
</dbReference>
<protein>
    <submittedName>
        <fullName evidence="8">Secretion system protein F</fullName>
    </submittedName>
</protein>
<comment type="caution">
    <text evidence="8">The sequence shown here is derived from an EMBL/GenBank/DDBJ whole genome shotgun (WGS) entry which is preliminary data.</text>
</comment>
<dbReference type="GO" id="GO:0005886">
    <property type="term" value="C:plasma membrane"/>
    <property type="evidence" value="ECO:0007669"/>
    <property type="project" value="UniProtKB-SubCell"/>
</dbReference>